<keyword evidence="4" id="KW-1185">Reference proteome</keyword>
<feature type="region of interest" description="Disordered" evidence="1">
    <location>
        <begin position="38"/>
        <end position="62"/>
    </location>
</feature>
<evidence type="ECO:0000256" key="1">
    <source>
        <dbReference type="SAM" id="MobiDB-lite"/>
    </source>
</evidence>
<feature type="compositionally biased region" description="Low complexity" evidence="1">
    <location>
        <begin position="49"/>
        <end position="62"/>
    </location>
</feature>
<sequence length="667" mass="66087">MNLTSATTARAAAAVLALALALCACGGGSAEQQSSSCSLTSTAGCGGNPTTPTTPTTPSDPAAQAASLSLLFSSAELPSAGGEVTVTAVVKNGASAALPGAAIAFSADSGILTGAEAVTDKNGQAKVLLGTGGSNMNRRISVLAKVGAKSASGAVEVVGTSLAISGPAVLSLGASADLTVTLRDSAKRPIAGAPLTLSAKNGNALTVKGGGPASSDAQGRILLSLLGSRLGPEAVSVTALGTGAAMAVSVESTELRISPAVGVGPGGAEVLAEVATGACQAVDVHYEKLGVGQSGQLNLSTSRGRLYADSACLQPLAGAVAVVNGNAPRNYLSSVNSGVATLNASISGGPSAQTRVEFVAPLTPTATVTLQAEPAVIGSNSGAATTERSVLTAVVRDGTAANNLIKGATVVYTIVADPSGGYLAQPSSDVTGSDGAARASYVAGPADSGKDGAVIEAHIQGAGNPGASARVLLSVARKALSIQFGTGNSVIEYSPSLLQQEFAVLVSDSAGNGVADVGVSAAVWPTRYRKGYFEWLPDSANSPDTGSWVIAWPNYICANEDLVRKGIYDGAYDVNGNGVLDPGIPITVSGSGKTDALGLARIALNYPRDRGQWVQVELTVRGSVAGTEALARSTLWLPALAKDFSNRHVTPPGQQSPYGQGPCGSPL</sequence>
<gene>
    <name evidence="3" type="ORF">OIK44_03700</name>
</gene>
<name>A0ABT5JVE0_9BURK</name>
<dbReference type="RefSeq" id="WP_273669328.1">
    <property type="nucleotide sequence ID" value="NZ_JAQQXR010000001.1"/>
</dbReference>
<comment type="caution">
    <text evidence="3">The sequence shown here is derived from an EMBL/GenBank/DDBJ whole genome shotgun (WGS) entry which is preliminary data.</text>
</comment>
<protein>
    <submittedName>
        <fullName evidence="3">Ig-like domain-containing protein</fullName>
    </submittedName>
</protein>
<dbReference type="EMBL" id="JAQQXR010000001">
    <property type="protein sequence ID" value="MDC8756691.1"/>
    <property type="molecule type" value="Genomic_DNA"/>
</dbReference>
<dbReference type="SUPFAM" id="SSF49373">
    <property type="entry name" value="Invasin/intimin cell-adhesion fragments"/>
    <property type="match status" value="2"/>
</dbReference>
<organism evidence="3 4">
    <name type="scientific">Janthinobacterium fluminis</name>
    <dbReference type="NCBI Taxonomy" id="2987524"/>
    <lineage>
        <taxon>Bacteria</taxon>
        <taxon>Pseudomonadati</taxon>
        <taxon>Pseudomonadota</taxon>
        <taxon>Betaproteobacteria</taxon>
        <taxon>Burkholderiales</taxon>
        <taxon>Oxalobacteraceae</taxon>
        <taxon>Janthinobacterium</taxon>
    </lineage>
</organism>
<evidence type="ECO:0000313" key="4">
    <source>
        <dbReference type="Proteomes" id="UP001221208"/>
    </source>
</evidence>
<dbReference type="InterPro" id="IPR008964">
    <property type="entry name" value="Invasin/intimin_cell_adhesion"/>
</dbReference>
<dbReference type="Gene3D" id="2.60.40.10">
    <property type="entry name" value="Immunoglobulins"/>
    <property type="match status" value="2"/>
</dbReference>
<keyword evidence="2" id="KW-0732">Signal</keyword>
<feature type="compositionally biased region" description="Low complexity" evidence="1">
    <location>
        <begin position="651"/>
        <end position="667"/>
    </location>
</feature>
<proteinExistence type="predicted"/>
<feature type="signal peptide" evidence="2">
    <location>
        <begin position="1"/>
        <end position="26"/>
    </location>
</feature>
<dbReference type="Proteomes" id="UP001221208">
    <property type="component" value="Unassembled WGS sequence"/>
</dbReference>
<dbReference type="InterPro" id="IPR013783">
    <property type="entry name" value="Ig-like_fold"/>
</dbReference>
<evidence type="ECO:0000256" key="2">
    <source>
        <dbReference type="SAM" id="SignalP"/>
    </source>
</evidence>
<evidence type="ECO:0000313" key="3">
    <source>
        <dbReference type="EMBL" id="MDC8756691.1"/>
    </source>
</evidence>
<feature type="region of interest" description="Disordered" evidence="1">
    <location>
        <begin position="646"/>
        <end position="667"/>
    </location>
</feature>
<reference evidence="3 4" key="1">
    <citation type="submission" date="2022-10" db="EMBL/GenBank/DDBJ databases">
        <title>Janthinobacterium sp. hw3 Genome sequencing.</title>
        <authorList>
            <person name="Park S."/>
        </authorList>
    </citation>
    <scope>NUCLEOTIDE SEQUENCE [LARGE SCALE GENOMIC DNA]</scope>
    <source>
        <strain evidence="4">hw3</strain>
    </source>
</reference>
<accession>A0ABT5JVE0</accession>
<feature type="chain" id="PRO_5045093246" evidence="2">
    <location>
        <begin position="27"/>
        <end position="667"/>
    </location>
</feature>